<accession>A0A482XK10</accession>
<dbReference type="InParanoid" id="A0A482XK10"/>
<name>A0A482XK10_LAOST</name>
<evidence type="ECO:0000313" key="1">
    <source>
        <dbReference type="EMBL" id="RZF46014.1"/>
    </source>
</evidence>
<protein>
    <submittedName>
        <fullName evidence="1">Uncharacterized protein</fullName>
    </submittedName>
</protein>
<dbReference type="Proteomes" id="UP000291343">
    <property type="component" value="Unassembled WGS sequence"/>
</dbReference>
<reference evidence="1 2" key="1">
    <citation type="journal article" date="2017" name="Gigascience">
        <title>Genome sequence of the small brown planthopper, Laodelphax striatellus.</title>
        <authorList>
            <person name="Zhu J."/>
            <person name="Jiang F."/>
            <person name="Wang X."/>
            <person name="Yang P."/>
            <person name="Bao Y."/>
            <person name="Zhao W."/>
            <person name="Wang W."/>
            <person name="Lu H."/>
            <person name="Wang Q."/>
            <person name="Cui N."/>
            <person name="Li J."/>
            <person name="Chen X."/>
            <person name="Luo L."/>
            <person name="Yu J."/>
            <person name="Kang L."/>
            <person name="Cui F."/>
        </authorList>
    </citation>
    <scope>NUCLEOTIDE SEQUENCE [LARGE SCALE GENOMIC DNA]</scope>
    <source>
        <strain evidence="1">Lst14</strain>
    </source>
</reference>
<dbReference type="EMBL" id="QKKF02007188">
    <property type="protein sequence ID" value="RZF46014.1"/>
    <property type="molecule type" value="Genomic_DNA"/>
</dbReference>
<comment type="caution">
    <text evidence="1">The sequence shown here is derived from an EMBL/GenBank/DDBJ whole genome shotgun (WGS) entry which is preliminary data.</text>
</comment>
<evidence type="ECO:0000313" key="2">
    <source>
        <dbReference type="Proteomes" id="UP000291343"/>
    </source>
</evidence>
<organism evidence="1 2">
    <name type="scientific">Laodelphax striatellus</name>
    <name type="common">Small brown planthopper</name>
    <name type="synonym">Delphax striatella</name>
    <dbReference type="NCBI Taxonomy" id="195883"/>
    <lineage>
        <taxon>Eukaryota</taxon>
        <taxon>Metazoa</taxon>
        <taxon>Ecdysozoa</taxon>
        <taxon>Arthropoda</taxon>
        <taxon>Hexapoda</taxon>
        <taxon>Insecta</taxon>
        <taxon>Pterygota</taxon>
        <taxon>Neoptera</taxon>
        <taxon>Paraneoptera</taxon>
        <taxon>Hemiptera</taxon>
        <taxon>Auchenorrhyncha</taxon>
        <taxon>Fulgoroidea</taxon>
        <taxon>Delphacidae</taxon>
        <taxon>Criomorphinae</taxon>
        <taxon>Laodelphax</taxon>
    </lineage>
</organism>
<proteinExistence type="predicted"/>
<sequence>MADFRAATATATHPGETATMAAESWLLEVKRMRIPRPKFQTRCPAEPPKDYFITEEEAKAKRDLAKATEELRRAVQDKL</sequence>
<gene>
    <name evidence="1" type="ORF">LSTR_LSTR004727</name>
</gene>
<dbReference type="SMR" id="A0A482XK10"/>
<keyword evidence="2" id="KW-1185">Reference proteome</keyword>
<dbReference type="AlphaFoldDB" id="A0A482XK10"/>
<dbReference type="OrthoDB" id="6650195at2759"/>